<dbReference type="EMBL" id="LTDF01000177">
    <property type="protein sequence ID" value="KXT40713.1"/>
    <property type="molecule type" value="Genomic_DNA"/>
</dbReference>
<accession>A0A139KND6</accession>
<protein>
    <submittedName>
        <fullName evidence="1">Uncharacterized protein</fullName>
    </submittedName>
</protein>
<dbReference type="PATRIC" id="fig|329854.7.peg.5331"/>
<evidence type="ECO:0000313" key="1">
    <source>
        <dbReference type="EMBL" id="KXT40713.1"/>
    </source>
</evidence>
<sequence>MINNSFLYQYTEGDYWRLWTRATATLIYFRSLAAWGGGFLY</sequence>
<proteinExistence type="predicted"/>
<name>A0A139KND6_9BACE</name>
<comment type="caution">
    <text evidence="1">The sequence shown here is derived from an EMBL/GenBank/DDBJ whole genome shotgun (WGS) entry which is preliminary data.</text>
</comment>
<evidence type="ECO:0000313" key="2">
    <source>
        <dbReference type="Proteomes" id="UP000070319"/>
    </source>
</evidence>
<dbReference type="AlphaFoldDB" id="A0A139KND6"/>
<gene>
    <name evidence="1" type="ORF">HMPREF2531_05260</name>
</gene>
<dbReference type="Proteomes" id="UP000070319">
    <property type="component" value="Unassembled WGS sequence"/>
</dbReference>
<reference evidence="1 2" key="1">
    <citation type="submission" date="2016-02" db="EMBL/GenBank/DDBJ databases">
        <authorList>
            <person name="Wen L."/>
            <person name="He K."/>
            <person name="Yang H."/>
        </authorList>
    </citation>
    <scope>NUCLEOTIDE SEQUENCE [LARGE SCALE GENOMIC DNA]</scope>
    <source>
        <strain evidence="1 2">KLE1704</strain>
    </source>
</reference>
<organism evidence="1">
    <name type="scientific">Bacteroides intestinalis</name>
    <dbReference type="NCBI Taxonomy" id="329854"/>
    <lineage>
        <taxon>Bacteria</taxon>
        <taxon>Pseudomonadati</taxon>
        <taxon>Bacteroidota</taxon>
        <taxon>Bacteroidia</taxon>
        <taxon>Bacteroidales</taxon>
        <taxon>Bacteroidaceae</taxon>
        <taxon>Bacteroides</taxon>
    </lineage>
</organism>